<dbReference type="OrthoDB" id="10556448at2759"/>
<reference evidence="1" key="1">
    <citation type="submission" date="2020-07" db="EMBL/GenBank/DDBJ databases">
        <title>Multicomponent nature underlies the extraordinary mechanical properties of spider dragline silk.</title>
        <authorList>
            <person name="Kono N."/>
            <person name="Nakamura H."/>
            <person name="Mori M."/>
            <person name="Yoshida Y."/>
            <person name="Ohtoshi R."/>
            <person name="Malay A.D."/>
            <person name="Moran D.A.P."/>
            <person name="Tomita M."/>
            <person name="Numata K."/>
            <person name="Arakawa K."/>
        </authorList>
    </citation>
    <scope>NUCLEOTIDE SEQUENCE</scope>
</reference>
<protein>
    <submittedName>
        <fullName evidence="1">Uncharacterized protein</fullName>
    </submittedName>
</protein>
<proteinExistence type="predicted"/>
<dbReference type="EMBL" id="BMAO01033201">
    <property type="protein sequence ID" value="GFQ87723.1"/>
    <property type="molecule type" value="Genomic_DNA"/>
</dbReference>
<accession>A0A8X6KZ78</accession>
<evidence type="ECO:0000313" key="2">
    <source>
        <dbReference type="Proteomes" id="UP000887116"/>
    </source>
</evidence>
<dbReference type="AlphaFoldDB" id="A0A8X6KZ78"/>
<keyword evidence="2" id="KW-1185">Reference proteome</keyword>
<sequence>MEDPNPFSPTPLNQNFNQPDAILSQLTLFYNTISIRDYLRKSFCPALWKQTSPTISIRLNSAQKRSRIVKASSLNPTLFFIALAPDYSSSASAAFLPTYLV</sequence>
<dbReference type="Proteomes" id="UP000887116">
    <property type="component" value="Unassembled WGS sequence"/>
</dbReference>
<name>A0A8X6KZ78_TRICU</name>
<comment type="caution">
    <text evidence="1">The sequence shown here is derived from an EMBL/GenBank/DDBJ whole genome shotgun (WGS) entry which is preliminary data.</text>
</comment>
<gene>
    <name evidence="1" type="ORF">TNCT_310931</name>
</gene>
<evidence type="ECO:0000313" key="1">
    <source>
        <dbReference type="EMBL" id="GFQ87723.1"/>
    </source>
</evidence>
<organism evidence="1 2">
    <name type="scientific">Trichonephila clavata</name>
    <name type="common">Joro spider</name>
    <name type="synonym">Nephila clavata</name>
    <dbReference type="NCBI Taxonomy" id="2740835"/>
    <lineage>
        <taxon>Eukaryota</taxon>
        <taxon>Metazoa</taxon>
        <taxon>Ecdysozoa</taxon>
        <taxon>Arthropoda</taxon>
        <taxon>Chelicerata</taxon>
        <taxon>Arachnida</taxon>
        <taxon>Araneae</taxon>
        <taxon>Araneomorphae</taxon>
        <taxon>Entelegynae</taxon>
        <taxon>Araneoidea</taxon>
        <taxon>Nephilidae</taxon>
        <taxon>Trichonephila</taxon>
    </lineage>
</organism>